<evidence type="ECO:0000256" key="6">
    <source>
        <dbReference type="ARBA" id="ARBA00023136"/>
    </source>
</evidence>
<dbReference type="InterPro" id="IPR020846">
    <property type="entry name" value="MFS_dom"/>
</dbReference>
<evidence type="ECO:0000313" key="9">
    <source>
        <dbReference type="EMBL" id="KAK8040132.1"/>
    </source>
</evidence>
<evidence type="ECO:0000259" key="8">
    <source>
        <dbReference type="PROSITE" id="PS50850"/>
    </source>
</evidence>
<proteinExistence type="inferred from homology"/>
<dbReference type="PRINTS" id="PR00171">
    <property type="entry name" value="SUGRTRNSPORT"/>
</dbReference>
<feature type="transmembrane region" description="Helical" evidence="7">
    <location>
        <begin position="477"/>
        <end position="497"/>
    </location>
</feature>
<dbReference type="Pfam" id="PF00083">
    <property type="entry name" value="Sugar_tr"/>
    <property type="match status" value="1"/>
</dbReference>
<sequence length="548" mass="59212">MATDVNAPSGRDKDVWRQLRANPYILGLSAFASLGGFLFGYDQGVVSGVLTMENFAAHFPRVYLDAGYKGWFVSTLLLLAWLGSLVNGPISDNLGRKGSMLLAVVVFTLGAALQAGGANIETIFAGRAVAGFAVGMLTMVVPQYMFRGTLVVLQQLSITLGILVSYWLDTSAATAAPPDIPYSGGTPEKRTFDPLHDVGPDGCTGQSQAAWRVPFAVQIIPALVLGIGMLFFPESPRYFLMRRREDKALAALAQLRRCHPDTEWLRHEYLAVKSEVLFDESIARDRYPGRSGVALYVAQYADLVSTWPSFKRLAIGCCIMFFQQFIGCNAIIYYAPQIFSQLGLSGGTTGLLATGVYGIVNTLSTLPALFLIDKVGRRPLLMCGAAGTCLSLVVVGGILGGYGDALPAHPAAGWAGVAFVYIYDVNFSYSFAPIGWVLPSEIFNLGNRSKAMAVTTSTTWMCNFVIGLVTPDMLDRIGWGTYIFFAAFALLALAFTLEDMDVVFGDAAAHEEKARLFEMAARVGLVDRVPEEKVEAARVGAVEVERRG</sequence>
<dbReference type="Gene3D" id="1.20.1250.20">
    <property type="entry name" value="MFS general substrate transporter like domains"/>
    <property type="match status" value="1"/>
</dbReference>
<evidence type="ECO:0000313" key="10">
    <source>
        <dbReference type="Proteomes" id="UP001444661"/>
    </source>
</evidence>
<organism evidence="9 10">
    <name type="scientific">Apiospora rasikravindrae</name>
    <dbReference type="NCBI Taxonomy" id="990691"/>
    <lineage>
        <taxon>Eukaryota</taxon>
        <taxon>Fungi</taxon>
        <taxon>Dikarya</taxon>
        <taxon>Ascomycota</taxon>
        <taxon>Pezizomycotina</taxon>
        <taxon>Sordariomycetes</taxon>
        <taxon>Xylariomycetidae</taxon>
        <taxon>Amphisphaeriales</taxon>
        <taxon>Apiosporaceae</taxon>
        <taxon>Apiospora</taxon>
    </lineage>
</organism>
<evidence type="ECO:0000256" key="7">
    <source>
        <dbReference type="SAM" id="Phobius"/>
    </source>
</evidence>
<dbReference type="SUPFAM" id="SSF103473">
    <property type="entry name" value="MFS general substrate transporter"/>
    <property type="match status" value="1"/>
</dbReference>
<feature type="transmembrane region" description="Helical" evidence="7">
    <location>
        <begin position="68"/>
        <end position="86"/>
    </location>
</feature>
<keyword evidence="4 7" id="KW-0812">Transmembrane</keyword>
<feature type="transmembrane region" description="Helical" evidence="7">
    <location>
        <begin position="379"/>
        <end position="402"/>
    </location>
</feature>
<feature type="transmembrane region" description="Helical" evidence="7">
    <location>
        <begin position="355"/>
        <end position="372"/>
    </location>
</feature>
<comment type="subcellular location">
    <subcellularLocation>
        <location evidence="1">Membrane</location>
        <topology evidence="1">Multi-pass membrane protein</topology>
    </subcellularLocation>
</comment>
<dbReference type="PANTHER" id="PTHR48022">
    <property type="entry name" value="PLASTIDIC GLUCOSE TRANSPORTER 4"/>
    <property type="match status" value="1"/>
</dbReference>
<name>A0ABR1T120_9PEZI</name>
<keyword evidence="3" id="KW-0813">Transport</keyword>
<evidence type="ECO:0000256" key="3">
    <source>
        <dbReference type="ARBA" id="ARBA00022448"/>
    </source>
</evidence>
<dbReference type="PANTHER" id="PTHR48022:SF48">
    <property type="entry name" value="SUGAR TRANSPORTER, PUTATIVE (AFU_ORTHOLOGUE AFUA_3G06730)-RELATED"/>
    <property type="match status" value="1"/>
</dbReference>
<reference evidence="9 10" key="1">
    <citation type="submission" date="2023-01" db="EMBL/GenBank/DDBJ databases">
        <title>Analysis of 21 Apiospora genomes using comparative genomics revels a genus with tremendous synthesis potential of carbohydrate active enzymes and secondary metabolites.</title>
        <authorList>
            <person name="Sorensen T."/>
        </authorList>
    </citation>
    <scope>NUCLEOTIDE SEQUENCE [LARGE SCALE GENOMIC DNA]</scope>
    <source>
        <strain evidence="9 10">CBS 33761</strain>
    </source>
</reference>
<keyword evidence="5 7" id="KW-1133">Transmembrane helix</keyword>
<dbReference type="Proteomes" id="UP001444661">
    <property type="component" value="Unassembled WGS sequence"/>
</dbReference>
<evidence type="ECO:0000256" key="4">
    <source>
        <dbReference type="ARBA" id="ARBA00022692"/>
    </source>
</evidence>
<feature type="domain" description="Major facilitator superfamily (MFS) profile" evidence="8">
    <location>
        <begin position="28"/>
        <end position="504"/>
    </location>
</feature>
<feature type="transmembrane region" description="Helical" evidence="7">
    <location>
        <begin position="98"/>
        <end position="117"/>
    </location>
</feature>
<dbReference type="PROSITE" id="PS50850">
    <property type="entry name" value="MFS"/>
    <property type="match status" value="1"/>
</dbReference>
<keyword evidence="6 7" id="KW-0472">Membrane</keyword>
<comment type="caution">
    <text evidence="9">The sequence shown here is derived from an EMBL/GenBank/DDBJ whole genome shotgun (WGS) entry which is preliminary data.</text>
</comment>
<gene>
    <name evidence="9" type="ORF">PG993_008543</name>
</gene>
<feature type="transmembrane region" description="Helical" evidence="7">
    <location>
        <begin position="313"/>
        <end position="335"/>
    </location>
</feature>
<dbReference type="EMBL" id="JAQQWK010000006">
    <property type="protein sequence ID" value="KAK8040132.1"/>
    <property type="molecule type" value="Genomic_DNA"/>
</dbReference>
<accession>A0ABR1T120</accession>
<comment type="similarity">
    <text evidence="2">Belongs to the major facilitator superfamily. Sugar transporter (TC 2.A.1.1) family.</text>
</comment>
<dbReference type="PROSITE" id="PS00216">
    <property type="entry name" value="SUGAR_TRANSPORT_1"/>
    <property type="match status" value="1"/>
</dbReference>
<keyword evidence="10" id="KW-1185">Reference proteome</keyword>
<dbReference type="InterPro" id="IPR005829">
    <property type="entry name" value="Sugar_transporter_CS"/>
</dbReference>
<dbReference type="InterPro" id="IPR005828">
    <property type="entry name" value="MFS_sugar_transport-like"/>
</dbReference>
<feature type="transmembrane region" description="Helical" evidence="7">
    <location>
        <begin position="123"/>
        <end position="141"/>
    </location>
</feature>
<dbReference type="InterPro" id="IPR050360">
    <property type="entry name" value="MFS_Sugar_Transporters"/>
</dbReference>
<feature type="transmembrane region" description="Helical" evidence="7">
    <location>
        <begin position="451"/>
        <end position="471"/>
    </location>
</feature>
<dbReference type="InterPro" id="IPR036259">
    <property type="entry name" value="MFS_trans_sf"/>
</dbReference>
<evidence type="ECO:0000256" key="1">
    <source>
        <dbReference type="ARBA" id="ARBA00004141"/>
    </source>
</evidence>
<feature type="transmembrane region" description="Helical" evidence="7">
    <location>
        <begin position="414"/>
        <end position="439"/>
    </location>
</feature>
<feature type="transmembrane region" description="Helical" evidence="7">
    <location>
        <begin position="148"/>
        <end position="168"/>
    </location>
</feature>
<protein>
    <recommendedName>
        <fullName evidence="8">Major facilitator superfamily (MFS) profile domain-containing protein</fullName>
    </recommendedName>
</protein>
<evidence type="ECO:0000256" key="5">
    <source>
        <dbReference type="ARBA" id="ARBA00022989"/>
    </source>
</evidence>
<evidence type="ECO:0000256" key="2">
    <source>
        <dbReference type="ARBA" id="ARBA00010992"/>
    </source>
</evidence>
<feature type="transmembrane region" description="Helical" evidence="7">
    <location>
        <begin position="215"/>
        <end position="233"/>
    </location>
</feature>
<feature type="transmembrane region" description="Helical" evidence="7">
    <location>
        <begin position="21"/>
        <end position="41"/>
    </location>
</feature>
<dbReference type="InterPro" id="IPR003663">
    <property type="entry name" value="Sugar/inositol_transpt"/>
</dbReference>